<evidence type="ECO:0000256" key="3">
    <source>
        <dbReference type="ARBA" id="ARBA00022833"/>
    </source>
</evidence>
<feature type="compositionally biased region" description="Acidic residues" evidence="6">
    <location>
        <begin position="34"/>
        <end position="50"/>
    </location>
</feature>
<protein>
    <recommendedName>
        <fullName evidence="7">C3H1-type domain-containing protein</fullName>
    </recommendedName>
</protein>
<keyword evidence="2 5" id="KW-0863">Zinc-finger</keyword>
<proteinExistence type="predicted"/>
<dbReference type="EMBL" id="KI536799">
    <property type="protein sequence ID" value="ESR44937.1"/>
    <property type="molecule type" value="Genomic_DNA"/>
</dbReference>
<evidence type="ECO:0000256" key="4">
    <source>
        <dbReference type="ARBA" id="ARBA00023125"/>
    </source>
</evidence>
<dbReference type="InterPro" id="IPR050974">
    <property type="entry name" value="Plant_ZF_CCCH"/>
</dbReference>
<evidence type="ECO:0000313" key="9">
    <source>
        <dbReference type="Proteomes" id="UP000030687"/>
    </source>
</evidence>
<evidence type="ECO:0000256" key="6">
    <source>
        <dbReference type="SAM" id="MobiDB-lite"/>
    </source>
</evidence>
<dbReference type="AlphaFoldDB" id="V4SVX7"/>
<dbReference type="SMART" id="SM00356">
    <property type="entry name" value="ZnF_C3H1"/>
    <property type="match status" value="1"/>
</dbReference>
<dbReference type="PROSITE" id="PS50103">
    <property type="entry name" value="ZF_C3H1"/>
    <property type="match status" value="1"/>
</dbReference>
<gene>
    <name evidence="8" type="ORF">CICLE_v10003110mg</name>
</gene>
<dbReference type="GO" id="GO:0008270">
    <property type="term" value="F:zinc ion binding"/>
    <property type="evidence" value="ECO:0007669"/>
    <property type="project" value="UniProtKB-KW"/>
</dbReference>
<feature type="region of interest" description="Disordered" evidence="6">
    <location>
        <begin position="34"/>
        <end position="61"/>
    </location>
</feature>
<accession>V4SVX7</accession>
<evidence type="ECO:0000256" key="1">
    <source>
        <dbReference type="ARBA" id="ARBA00022723"/>
    </source>
</evidence>
<dbReference type="PANTHER" id="PTHR12506">
    <property type="entry name" value="PROTEIN PHOSPHATASE RELATED"/>
    <property type="match status" value="1"/>
</dbReference>
<dbReference type="PANTHER" id="PTHR12506:SF20">
    <property type="entry name" value="ZINC FINGER CCCH DOMAIN-CONTAINING PROTEIN 67"/>
    <property type="match status" value="1"/>
</dbReference>
<keyword evidence="4" id="KW-0238">DNA-binding</keyword>
<dbReference type="InterPro" id="IPR000571">
    <property type="entry name" value="Znf_CCCH"/>
</dbReference>
<dbReference type="GO" id="GO:0003729">
    <property type="term" value="F:mRNA binding"/>
    <property type="evidence" value="ECO:0007669"/>
    <property type="project" value="UniProtKB-ARBA"/>
</dbReference>
<dbReference type="SUPFAM" id="SSF90229">
    <property type="entry name" value="CCCH zinc finger"/>
    <property type="match status" value="1"/>
</dbReference>
<dbReference type="Pfam" id="PF00642">
    <property type="entry name" value="zf-CCCH"/>
    <property type="match status" value="1"/>
</dbReference>
<feature type="domain" description="C3H1-type" evidence="7">
    <location>
        <begin position="77"/>
        <end position="105"/>
    </location>
</feature>
<organism evidence="8 9">
    <name type="scientific">Citrus clementina</name>
    <name type="common">Clementine</name>
    <name type="synonym">Citrus deliciosa x Citrus sinensis</name>
    <dbReference type="NCBI Taxonomy" id="85681"/>
    <lineage>
        <taxon>Eukaryota</taxon>
        <taxon>Viridiplantae</taxon>
        <taxon>Streptophyta</taxon>
        <taxon>Embryophyta</taxon>
        <taxon>Tracheophyta</taxon>
        <taxon>Spermatophyta</taxon>
        <taxon>Magnoliopsida</taxon>
        <taxon>eudicotyledons</taxon>
        <taxon>Gunneridae</taxon>
        <taxon>Pentapetalae</taxon>
        <taxon>rosids</taxon>
        <taxon>malvids</taxon>
        <taxon>Sapindales</taxon>
        <taxon>Rutaceae</taxon>
        <taxon>Aurantioideae</taxon>
        <taxon>Citrus</taxon>
    </lineage>
</organism>
<dbReference type="GO" id="GO:0003677">
    <property type="term" value="F:DNA binding"/>
    <property type="evidence" value="ECO:0007669"/>
    <property type="project" value="UniProtKB-KW"/>
</dbReference>
<evidence type="ECO:0000313" key="8">
    <source>
        <dbReference type="EMBL" id="ESR44937.1"/>
    </source>
</evidence>
<name>V4SVX7_CITCL</name>
<feature type="compositionally biased region" description="Basic and acidic residues" evidence="6">
    <location>
        <begin position="51"/>
        <end position="60"/>
    </location>
</feature>
<evidence type="ECO:0000256" key="2">
    <source>
        <dbReference type="ARBA" id="ARBA00022771"/>
    </source>
</evidence>
<evidence type="ECO:0000256" key="5">
    <source>
        <dbReference type="PROSITE-ProRule" id="PRU00723"/>
    </source>
</evidence>
<feature type="zinc finger region" description="C3H1-type" evidence="5">
    <location>
        <begin position="77"/>
        <end position="105"/>
    </location>
</feature>
<dbReference type="Gene3D" id="2.30.30.1190">
    <property type="match status" value="1"/>
</dbReference>
<sequence>MHKLLLENIVLWGNNNLVFRLKLVNFQETTNLDIEDPEDQVDSDTEEEVENVDKNNKQVDEITGNQMTRRKFCYPQRPGVHDCSYYLRTGRCRFGMSCKFNHPVPRQIQVSFGFCDTLFSA</sequence>
<dbReference type="KEGG" id="cic:CICLE_v10003110mg"/>
<dbReference type="Proteomes" id="UP000030687">
    <property type="component" value="Unassembled WGS sequence"/>
</dbReference>
<keyword evidence="1 5" id="KW-0479">Metal-binding</keyword>
<evidence type="ECO:0000259" key="7">
    <source>
        <dbReference type="PROSITE" id="PS50103"/>
    </source>
</evidence>
<keyword evidence="3 5" id="KW-0862">Zinc</keyword>
<keyword evidence="9" id="KW-1185">Reference proteome</keyword>
<reference evidence="8 9" key="1">
    <citation type="submission" date="2013-10" db="EMBL/GenBank/DDBJ databases">
        <authorList>
            <consortium name="International Citrus Genome Consortium"/>
            <person name="Jenkins J."/>
            <person name="Schmutz J."/>
            <person name="Prochnik S."/>
            <person name="Rokhsar D."/>
            <person name="Gmitter F."/>
            <person name="Ollitrault P."/>
            <person name="Machado M."/>
            <person name="Talon M."/>
            <person name="Wincker P."/>
            <person name="Jaillon O."/>
            <person name="Morgante M."/>
        </authorList>
    </citation>
    <scope>NUCLEOTIDE SEQUENCE</scope>
    <source>
        <strain evidence="9">cv. Clemenules</strain>
    </source>
</reference>
<dbReference type="STRING" id="85681.V4SVX7"/>
<dbReference type="InParanoid" id="V4SVX7"/>
<dbReference type="eggNOG" id="KOG1677">
    <property type="taxonomic scope" value="Eukaryota"/>
</dbReference>
<dbReference type="InterPro" id="IPR036855">
    <property type="entry name" value="Znf_CCCH_sf"/>
</dbReference>
<dbReference type="Gramene" id="ESR44937">
    <property type="protein sequence ID" value="ESR44937"/>
    <property type="gene ID" value="CICLE_v10003110mg"/>
</dbReference>